<dbReference type="InterPro" id="IPR052241">
    <property type="entry name" value="SLC66/Scramblase_ANY1"/>
</dbReference>
<feature type="transmembrane region" description="Helical" evidence="6">
    <location>
        <begin position="37"/>
        <end position="58"/>
    </location>
</feature>
<dbReference type="GO" id="GO:0005802">
    <property type="term" value="C:trans-Golgi network"/>
    <property type="evidence" value="ECO:0007669"/>
    <property type="project" value="TreeGrafter"/>
</dbReference>
<dbReference type="EMBL" id="AZGY01000006">
    <property type="protein sequence ID" value="KZZ97461.1"/>
    <property type="molecule type" value="Genomic_DNA"/>
</dbReference>
<dbReference type="Gene3D" id="1.20.1280.290">
    <property type="match status" value="1"/>
</dbReference>
<dbReference type="GO" id="GO:0016020">
    <property type="term" value="C:membrane"/>
    <property type="evidence" value="ECO:0007669"/>
    <property type="project" value="UniProtKB-SubCell"/>
</dbReference>
<keyword evidence="3 6" id="KW-1133">Transmembrane helix</keyword>
<dbReference type="Proteomes" id="UP000078544">
    <property type="component" value="Unassembled WGS sequence"/>
</dbReference>
<dbReference type="AlphaFoldDB" id="A0A168D7Y2"/>
<evidence type="ECO:0000256" key="4">
    <source>
        <dbReference type="ARBA" id="ARBA00023136"/>
    </source>
</evidence>
<dbReference type="STRING" id="1081109.A0A168D7Y2"/>
<dbReference type="OrthoDB" id="292213at2759"/>
<feature type="transmembrane region" description="Helical" evidence="6">
    <location>
        <begin position="154"/>
        <end position="173"/>
    </location>
</feature>
<feature type="compositionally biased region" description="Polar residues" evidence="5">
    <location>
        <begin position="269"/>
        <end position="280"/>
    </location>
</feature>
<dbReference type="GO" id="GO:0005829">
    <property type="term" value="C:cytosol"/>
    <property type="evidence" value="ECO:0007669"/>
    <property type="project" value="GOC"/>
</dbReference>
<name>A0A168D7Y2_9HYPO</name>
<organism evidence="7 8">
    <name type="scientific">Moelleriella libera RCEF 2490</name>
    <dbReference type="NCBI Taxonomy" id="1081109"/>
    <lineage>
        <taxon>Eukaryota</taxon>
        <taxon>Fungi</taxon>
        <taxon>Dikarya</taxon>
        <taxon>Ascomycota</taxon>
        <taxon>Pezizomycotina</taxon>
        <taxon>Sordariomycetes</taxon>
        <taxon>Hypocreomycetidae</taxon>
        <taxon>Hypocreales</taxon>
        <taxon>Clavicipitaceae</taxon>
        <taxon>Moelleriella</taxon>
    </lineage>
</organism>
<dbReference type="GO" id="GO:0042147">
    <property type="term" value="P:retrograde transport, endosome to Golgi"/>
    <property type="evidence" value="ECO:0007669"/>
    <property type="project" value="TreeGrafter"/>
</dbReference>
<comment type="subcellular location">
    <subcellularLocation>
        <location evidence="1">Membrane</location>
        <topology evidence="1">Multi-pass membrane protein</topology>
    </subcellularLocation>
</comment>
<feature type="region of interest" description="Disordered" evidence="5">
    <location>
        <begin position="267"/>
        <end position="289"/>
    </location>
</feature>
<keyword evidence="8" id="KW-1185">Reference proteome</keyword>
<keyword evidence="2 6" id="KW-0812">Transmembrane</keyword>
<keyword evidence="4 6" id="KW-0472">Membrane</keyword>
<gene>
    <name evidence="7" type="ORF">AAL_03425</name>
</gene>
<accession>A0A168D7Y2</accession>
<feature type="transmembrane region" description="Helical" evidence="6">
    <location>
        <begin position="130"/>
        <end position="148"/>
    </location>
</feature>
<dbReference type="PANTHER" id="PTHR14856:SF9">
    <property type="entry name" value="PQ-LOOP REPEAT-CONTAINING PROTEIN 1"/>
    <property type="match status" value="1"/>
</dbReference>
<reference evidence="7 8" key="1">
    <citation type="journal article" date="2016" name="Genome Biol. Evol.">
        <title>Divergent and convergent evolution of fungal pathogenicity.</title>
        <authorList>
            <person name="Shang Y."/>
            <person name="Xiao G."/>
            <person name="Zheng P."/>
            <person name="Cen K."/>
            <person name="Zhan S."/>
            <person name="Wang C."/>
        </authorList>
    </citation>
    <scope>NUCLEOTIDE SEQUENCE [LARGE SCALE GENOMIC DNA]</scope>
    <source>
        <strain evidence="7 8">RCEF 2490</strain>
    </source>
</reference>
<evidence type="ECO:0000313" key="8">
    <source>
        <dbReference type="Proteomes" id="UP000078544"/>
    </source>
</evidence>
<dbReference type="Pfam" id="PF04193">
    <property type="entry name" value="PQ-loop"/>
    <property type="match status" value="1"/>
</dbReference>
<feature type="transmembrane region" description="Helical" evidence="6">
    <location>
        <begin position="6"/>
        <end position="25"/>
    </location>
</feature>
<evidence type="ECO:0000256" key="1">
    <source>
        <dbReference type="ARBA" id="ARBA00004141"/>
    </source>
</evidence>
<evidence type="ECO:0000256" key="5">
    <source>
        <dbReference type="SAM" id="MobiDB-lite"/>
    </source>
</evidence>
<dbReference type="PANTHER" id="PTHR14856">
    <property type="entry name" value="PQ-LOOP REPEAT-CONTAINING PROTEIN 1-LIKE PROTEIN"/>
    <property type="match status" value="1"/>
</dbReference>
<dbReference type="InterPro" id="IPR006603">
    <property type="entry name" value="PQ-loop_rpt"/>
</dbReference>
<dbReference type="GO" id="GO:0045332">
    <property type="term" value="P:phospholipid translocation"/>
    <property type="evidence" value="ECO:0007669"/>
    <property type="project" value="TreeGrafter"/>
</dbReference>
<evidence type="ECO:0000256" key="6">
    <source>
        <dbReference type="SAM" id="Phobius"/>
    </source>
</evidence>
<proteinExistence type="predicted"/>
<comment type="caution">
    <text evidence="7">The sequence shown here is derived from an EMBL/GenBank/DDBJ whole genome shotgun (WGS) entry which is preliminary data.</text>
</comment>
<evidence type="ECO:0000313" key="7">
    <source>
        <dbReference type="EMBL" id="KZZ97461.1"/>
    </source>
</evidence>
<evidence type="ECO:0000256" key="3">
    <source>
        <dbReference type="ARBA" id="ARBA00022989"/>
    </source>
</evidence>
<dbReference type="GO" id="GO:0005768">
    <property type="term" value="C:endosome"/>
    <property type="evidence" value="ECO:0007669"/>
    <property type="project" value="TreeGrafter"/>
</dbReference>
<protein>
    <submittedName>
        <fullName evidence="7">PQ loop repeat protein</fullName>
    </submittedName>
</protein>
<sequence length="289" mass="32091">MSWLTTLTGFAAPFFIIMSPILSYGDQIASMHRNKSSAGFSLDIPLIMLVASLLRIFYWPGARFDASLLVQSLIMVAVQTVLLKTALDHRPLPATKGGEGSVPFSGLDRDGALSIQRPYNFWQWRSHKPYWQFLMYLFGGLLAGEILLRAIEPIYIAYSVLIGYLGLSIEATLPIPQLISNAQSQSCKGFRLSVLASWIGGDAMKLIWFFTSTSEIPMAFKVCGCFQAVCDCLLGLQYLFYGAGDNDVILKEHALEDAHWARAHRHSYSRGQNSSPSKRSSLYGDTEAE</sequence>
<evidence type="ECO:0000256" key="2">
    <source>
        <dbReference type="ARBA" id="ARBA00022692"/>
    </source>
</evidence>